<dbReference type="InterPro" id="IPR051156">
    <property type="entry name" value="Mito/Outer_Membr_Metalloprot"/>
</dbReference>
<keyword evidence="4 6" id="KW-0862">Zinc</keyword>
<evidence type="ECO:0000313" key="8">
    <source>
        <dbReference type="EnsemblPlants" id="LPERR02G25840.1"/>
    </source>
</evidence>
<dbReference type="Gramene" id="LPERR02G25840.1">
    <property type="protein sequence ID" value="LPERR02G25840.1"/>
    <property type="gene ID" value="LPERR02G25840"/>
</dbReference>
<comment type="similarity">
    <text evidence="6">Belongs to the peptidase M48 family.</text>
</comment>
<reference evidence="8 9" key="1">
    <citation type="submission" date="2012-08" db="EMBL/GenBank/DDBJ databases">
        <title>Oryza genome evolution.</title>
        <authorList>
            <person name="Wing R.A."/>
        </authorList>
    </citation>
    <scope>NUCLEOTIDE SEQUENCE</scope>
</reference>
<dbReference type="HOGENOM" id="CLU_085202_0_0_1"/>
<evidence type="ECO:0000256" key="2">
    <source>
        <dbReference type="ARBA" id="ARBA00022723"/>
    </source>
</evidence>
<proteinExistence type="inferred from homology"/>
<evidence type="ECO:0000256" key="4">
    <source>
        <dbReference type="ARBA" id="ARBA00022833"/>
    </source>
</evidence>
<dbReference type="InterPro" id="IPR001915">
    <property type="entry name" value="Peptidase_M48"/>
</dbReference>
<dbReference type="GO" id="GO:0046872">
    <property type="term" value="F:metal ion binding"/>
    <property type="evidence" value="ECO:0007669"/>
    <property type="project" value="UniProtKB-KW"/>
</dbReference>
<accession>A0A0D9VKP9</accession>
<keyword evidence="2" id="KW-0479">Metal-binding</keyword>
<dbReference type="Proteomes" id="UP000032180">
    <property type="component" value="Chromosome 2"/>
</dbReference>
<organism evidence="8 9">
    <name type="scientific">Leersia perrieri</name>
    <dbReference type="NCBI Taxonomy" id="77586"/>
    <lineage>
        <taxon>Eukaryota</taxon>
        <taxon>Viridiplantae</taxon>
        <taxon>Streptophyta</taxon>
        <taxon>Embryophyta</taxon>
        <taxon>Tracheophyta</taxon>
        <taxon>Spermatophyta</taxon>
        <taxon>Magnoliopsida</taxon>
        <taxon>Liliopsida</taxon>
        <taxon>Poales</taxon>
        <taxon>Poaceae</taxon>
        <taxon>BOP clade</taxon>
        <taxon>Oryzoideae</taxon>
        <taxon>Oryzeae</taxon>
        <taxon>Oryzinae</taxon>
        <taxon>Leersia</taxon>
    </lineage>
</organism>
<evidence type="ECO:0000256" key="3">
    <source>
        <dbReference type="ARBA" id="ARBA00022801"/>
    </source>
</evidence>
<dbReference type="AlphaFoldDB" id="A0A0D9VKP9"/>
<dbReference type="GO" id="GO:0016020">
    <property type="term" value="C:membrane"/>
    <property type="evidence" value="ECO:0007669"/>
    <property type="project" value="TreeGrafter"/>
</dbReference>
<dbReference type="EnsemblPlants" id="LPERR02G25840.1">
    <property type="protein sequence ID" value="LPERR02G25840.1"/>
    <property type="gene ID" value="LPERR02G25840"/>
</dbReference>
<reference evidence="9" key="2">
    <citation type="submission" date="2013-12" db="EMBL/GenBank/DDBJ databases">
        <authorList>
            <person name="Yu Y."/>
            <person name="Lee S."/>
            <person name="de Baynast K."/>
            <person name="Wissotski M."/>
            <person name="Liu L."/>
            <person name="Talag J."/>
            <person name="Goicoechea J."/>
            <person name="Angelova A."/>
            <person name="Jetty R."/>
            <person name="Kudrna D."/>
            <person name="Golser W."/>
            <person name="Rivera L."/>
            <person name="Zhang J."/>
            <person name="Wing R."/>
        </authorList>
    </citation>
    <scope>NUCLEOTIDE SEQUENCE</scope>
</reference>
<dbReference type="PANTHER" id="PTHR22726:SF1">
    <property type="entry name" value="METALLOENDOPEPTIDASE OMA1, MITOCHONDRIAL"/>
    <property type="match status" value="1"/>
</dbReference>
<keyword evidence="5 6" id="KW-0482">Metalloprotease</keyword>
<evidence type="ECO:0000256" key="1">
    <source>
        <dbReference type="ARBA" id="ARBA00022670"/>
    </source>
</evidence>
<comment type="cofactor">
    <cofactor evidence="6">
        <name>Zn(2+)</name>
        <dbReference type="ChEBI" id="CHEBI:29105"/>
    </cofactor>
    <text evidence="6">Binds 1 zinc ion per subunit.</text>
</comment>
<keyword evidence="9" id="KW-1185">Reference proteome</keyword>
<dbReference type="CDD" id="cd07331">
    <property type="entry name" value="M48C_Oma1_like"/>
    <property type="match status" value="1"/>
</dbReference>
<dbReference type="GO" id="GO:0004222">
    <property type="term" value="F:metalloendopeptidase activity"/>
    <property type="evidence" value="ECO:0007669"/>
    <property type="project" value="InterPro"/>
</dbReference>
<protein>
    <recommendedName>
        <fullName evidence="7">Peptidase M48 domain-containing protein</fullName>
    </recommendedName>
</protein>
<evidence type="ECO:0000313" key="9">
    <source>
        <dbReference type="Proteomes" id="UP000032180"/>
    </source>
</evidence>
<sequence>MSNARCLGCRLFRGWTHSPRAAAAAAASIVSAAAWLGKSISTCPLPPSQSRTLCDGKLLARALPDDHRDTVRVRRVAADIIAAVREDRVFERRRLSERTGHRVDHDIHWRVHVIIDDNWICAFSIYNGEIVVYTGILRRYCRKDAHLATLLGHEVAHVIARHTQRTYRMRFYIRVLAKCIEELLDAPVRGIPHAELVSLFMRPWHFSLELEADRVGLMLLAAAGYDPRDAPSFYRALEPLDDPSDQYTLTATHPSSKRRVEKLMMEHVMGEATKVFSQAVQWRMSPSGLRLKLPPAGRELV</sequence>
<feature type="domain" description="Peptidase M48" evidence="7">
    <location>
        <begin position="108"/>
        <end position="263"/>
    </location>
</feature>
<name>A0A0D9VKP9_9ORYZ</name>
<dbReference type="eggNOG" id="KOG2661">
    <property type="taxonomic scope" value="Eukaryota"/>
</dbReference>
<dbReference type="PANTHER" id="PTHR22726">
    <property type="entry name" value="METALLOENDOPEPTIDASE OMA1"/>
    <property type="match status" value="1"/>
</dbReference>
<evidence type="ECO:0000256" key="5">
    <source>
        <dbReference type="ARBA" id="ARBA00023049"/>
    </source>
</evidence>
<dbReference type="Gene3D" id="3.30.2010.10">
    <property type="entry name" value="Metalloproteases ('zincins'), catalytic domain"/>
    <property type="match status" value="1"/>
</dbReference>
<dbReference type="STRING" id="77586.A0A0D9VKP9"/>
<evidence type="ECO:0000259" key="7">
    <source>
        <dbReference type="Pfam" id="PF01435"/>
    </source>
</evidence>
<keyword evidence="3 6" id="KW-0378">Hydrolase</keyword>
<dbReference type="GO" id="GO:0051603">
    <property type="term" value="P:proteolysis involved in protein catabolic process"/>
    <property type="evidence" value="ECO:0007669"/>
    <property type="project" value="TreeGrafter"/>
</dbReference>
<reference evidence="8" key="3">
    <citation type="submission" date="2015-04" db="UniProtKB">
        <authorList>
            <consortium name="EnsemblPlants"/>
        </authorList>
    </citation>
    <scope>IDENTIFICATION</scope>
</reference>
<keyword evidence="1 6" id="KW-0645">Protease</keyword>
<evidence type="ECO:0000256" key="6">
    <source>
        <dbReference type="RuleBase" id="RU003983"/>
    </source>
</evidence>
<dbReference type="Pfam" id="PF01435">
    <property type="entry name" value="Peptidase_M48"/>
    <property type="match status" value="1"/>
</dbReference>